<dbReference type="PATRIC" id="fig|1550024.3.peg.3025"/>
<dbReference type="AlphaFoldDB" id="A0A0D8J0J3"/>
<evidence type="ECO:0000313" key="2">
    <source>
        <dbReference type="EMBL" id="KJF39283.1"/>
    </source>
</evidence>
<dbReference type="Gene3D" id="3.40.50.720">
    <property type="entry name" value="NAD(P)-binding Rossmann-like Domain"/>
    <property type="match status" value="1"/>
</dbReference>
<dbReference type="PANTHER" id="PTHR48079:SF6">
    <property type="entry name" value="NAD(P)-BINDING DOMAIN-CONTAINING PROTEIN-RELATED"/>
    <property type="match status" value="1"/>
</dbReference>
<name>A0A0D8J0J3_9FIRM</name>
<comment type="caution">
    <text evidence="2">The sequence shown here is derived from an EMBL/GenBank/DDBJ whole genome shotgun (WGS) entry which is preliminary data.</text>
</comment>
<protein>
    <submittedName>
        <fullName evidence="2">Nucleoside-diphosphate sugar epimerase</fullName>
    </submittedName>
</protein>
<dbReference type="GeneID" id="42857543"/>
<dbReference type="GO" id="GO:0004029">
    <property type="term" value="F:aldehyde dehydrogenase (NAD+) activity"/>
    <property type="evidence" value="ECO:0007669"/>
    <property type="project" value="TreeGrafter"/>
</dbReference>
<accession>A0A0D8J0J3</accession>
<sequence length="353" mass="38413">MKTISNQKTDSSIYLVTGAAGFLGGTVCRQLVARGDRVRAFVLPGDKAEQYVPVQAEICEGDLTDPVSLERFFDVEPDVTINVIHCASIVTVNPDYSQKVMDVNVGGTQNIIERCLKAETFGKLVYVSSTGAIPELPKGQKITEVDQFEPEKTPDRVRGCYSQSKALATQAVLDAVHVKGLNACVVHPSGIMGPEDYAMGETTGTMVKIINGEMPMGIDGTFNLCDVRDLAAGCIAAVDKGRKGECYILGNKEVRFKDFAKLVAEEAECKAPRLFLPCGVANFVAGITEKKAKKTGEKPLLTTFSIYNLARNNDFDSSKAQRELGYHTRSYRETMHDEIAWLKATGKIGAVRV</sequence>
<evidence type="ECO:0000259" key="1">
    <source>
        <dbReference type="Pfam" id="PF01370"/>
    </source>
</evidence>
<evidence type="ECO:0000313" key="3">
    <source>
        <dbReference type="Proteomes" id="UP000032483"/>
    </source>
</evidence>
<dbReference type="SUPFAM" id="SSF51735">
    <property type="entry name" value="NAD(P)-binding Rossmann-fold domains"/>
    <property type="match status" value="1"/>
</dbReference>
<dbReference type="RefSeq" id="WP_050005862.1">
    <property type="nucleotide sequence ID" value="NZ_JXXK01000020.1"/>
</dbReference>
<organism evidence="2 3">
    <name type="scientific">Ruthenibacterium lactatiformans</name>
    <dbReference type="NCBI Taxonomy" id="1550024"/>
    <lineage>
        <taxon>Bacteria</taxon>
        <taxon>Bacillati</taxon>
        <taxon>Bacillota</taxon>
        <taxon>Clostridia</taxon>
        <taxon>Eubacteriales</taxon>
        <taxon>Oscillospiraceae</taxon>
        <taxon>Ruthenibacterium</taxon>
    </lineage>
</organism>
<dbReference type="Proteomes" id="UP000032483">
    <property type="component" value="Unassembled WGS sequence"/>
</dbReference>
<proteinExistence type="predicted"/>
<dbReference type="InterPro" id="IPR051783">
    <property type="entry name" value="NAD(P)-dependent_oxidoreduct"/>
</dbReference>
<dbReference type="Pfam" id="PF01370">
    <property type="entry name" value="Epimerase"/>
    <property type="match status" value="1"/>
</dbReference>
<feature type="domain" description="NAD-dependent epimerase/dehydratase" evidence="1">
    <location>
        <begin position="15"/>
        <end position="250"/>
    </location>
</feature>
<dbReference type="PANTHER" id="PTHR48079">
    <property type="entry name" value="PROTEIN YEEZ"/>
    <property type="match status" value="1"/>
</dbReference>
<dbReference type="InterPro" id="IPR036291">
    <property type="entry name" value="NAD(P)-bd_dom_sf"/>
</dbReference>
<keyword evidence="3" id="KW-1185">Reference proteome</keyword>
<dbReference type="GO" id="GO:0005737">
    <property type="term" value="C:cytoplasm"/>
    <property type="evidence" value="ECO:0007669"/>
    <property type="project" value="TreeGrafter"/>
</dbReference>
<dbReference type="EMBL" id="JXXK01000020">
    <property type="protein sequence ID" value="KJF39283.1"/>
    <property type="molecule type" value="Genomic_DNA"/>
</dbReference>
<dbReference type="InterPro" id="IPR001509">
    <property type="entry name" value="Epimerase_deHydtase"/>
</dbReference>
<reference evidence="2" key="1">
    <citation type="submission" date="2015-02" db="EMBL/GenBank/DDBJ databases">
        <title>A novel member of the family Ruminococcaceae isolated from human feces.</title>
        <authorList>
            <person name="Shkoporov A.N."/>
            <person name="Chaplin A.V."/>
            <person name="Motuzova O.V."/>
            <person name="Kafarskaia L.I."/>
            <person name="Khokhlova E.V."/>
            <person name="Efimov B.A."/>
        </authorList>
    </citation>
    <scope>NUCLEOTIDE SEQUENCE [LARGE SCALE GENOMIC DNA]</scope>
    <source>
        <strain evidence="2">585-1</strain>
    </source>
</reference>
<gene>
    <name evidence="2" type="ORF">TQ39_13270</name>
</gene>